<protein>
    <recommendedName>
        <fullName evidence="4">Tetratricopeptide repeat-like domain-containing protein</fullName>
    </recommendedName>
</protein>
<feature type="transmembrane region" description="Helical" evidence="1">
    <location>
        <begin position="37"/>
        <end position="55"/>
    </location>
</feature>
<dbReference type="EMBL" id="JAZBRD010000001">
    <property type="protein sequence ID" value="MEE3743758.1"/>
    <property type="molecule type" value="Genomic_DNA"/>
</dbReference>
<evidence type="ECO:0000313" key="2">
    <source>
        <dbReference type="EMBL" id="MEE3743758.1"/>
    </source>
</evidence>
<accession>A0ABU7M3A0</accession>
<keyword evidence="3" id="KW-1185">Reference proteome</keyword>
<sequence>MAVKENIDYIKSEISSQEQFLESAIKSERFFRKNKRILIAIFLVILIAIIAYGVFNTIQVETKIEANKAYNALINNPDDNSSKELLIAKNPSLYALFVIKTADDLNKIKLIDEALALDIDPLLKEILQNLKGNKSAKILSNYNYLIDGYELLKDGKIDEAKGEFAKIPLNSQLQPIVKNLEHYQGK</sequence>
<evidence type="ECO:0008006" key="4">
    <source>
        <dbReference type="Google" id="ProtNLM"/>
    </source>
</evidence>
<evidence type="ECO:0000256" key="1">
    <source>
        <dbReference type="SAM" id="Phobius"/>
    </source>
</evidence>
<comment type="caution">
    <text evidence="2">The sequence shown here is derived from an EMBL/GenBank/DDBJ whole genome shotgun (WGS) entry which is preliminary data.</text>
</comment>
<dbReference type="RefSeq" id="WP_086236946.1">
    <property type="nucleotide sequence ID" value="NZ_CP018789.1"/>
</dbReference>
<evidence type="ECO:0000313" key="3">
    <source>
        <dbReference type="Proteomes" id="UP001331664"/>
    </source>
</evidence>
<organism evidence="2 3">
    <name type="scientific">Campylobacter porcelli</name>
    <dbReference type="NCBI Taxonomy" id="1660073"/>
    <lineage>
        <taxon>Bacteria</taxon>
        <taxon>Pseudomonadati</taxon>
        <taxon>Campylobacterota</taxon>
        <taxon>Epsilonproteobacteria</taxon>
        <taxon>Campylobacterales</taxon>
        <taxon>Campylobacteraceae</taxon>
        <taxon>Campylobacter</taxon>
    </lineage>
</organism>
<gene>
    <name evidence="2" type="ORF">V2I23_00425</name>
</gene>
<keyword evidence="1" id="KW-0472">Membrane</keyword>
<proteinExistence type="predicted"/>
<reference evidence="2 3" key="1">
    <citation type="submission" date="2024-01" db="EMBL/GenBank/DDBJ databases">
        <title>Campylobacter porcellus sp. nov.</title>
        <authorList>
            <person name="Papic B."/>
            <person name="Gruntar I."/>
        </authorList>
    </citation>
    <scope>NUCLEOTIDE SEQUENCE [LARGE SCALE GENOMIC DNA]</scope>
    <source>
        <strain evidence="2 3">CX2-4855-23</strain>
    </source>
</reference>
<dbReference type="Proteomes" id="UP001331664">
    <property type="component" value="Unassembled WGS sequence"/>
</dbReference>
<keyword evidence="1" id="KW-0812">Transmembrane</keyword>
<name>A0ABU7M3A0_9BACT</name>
<keyword evidence="1" id="KW-1133">Transmembrane helix</keyword>